<evidence type="ECO:0000256" key="2">
    <source>
        <dbReference type="ARBA" id="ARBA00022490"/>
    </source>
</evidence>
<feature type="binding site" evidence="9">
    <location>
        <position position="380"/>
    </location>
    <ligand>
        <name>Mg(2+)</name>
        <dbReference type="ChEBI" id="CHEBI:18420"/>
    </ligand>
</feature>
<dbReference type="PANTHER" id="PTHR21060">
    <property type="entry name" value="ACETATE KINASE"/>
    <property type="match status" value="1"/>
</dbReference>
<comment type="subunit">
    <text evidence="9">Homodimer.</text>
</comment>
<dbReference type="NCBIfam" id="TIGR00016">
    <property type="entry name" value="ackA"/>
    <property type="match status" value="1"/>
</dbReference>
<dbReference type="PROSITE" id="PS01075">
    <property type="entry name" value="ACETATE_KINASE_1"/>
    <property type="match status" value="1"/>
</dbReference>
<proteinExistence type="inferred from homology"/>
<evidence type="ECO:0000256" key="9">
    <source>
        <dbReference type="HAMAP-Rule" id="MF_00020"/>
    </source>
</evidence>
<comment type="similarity">
    <text evidence="1 9 10">Belongs to the acetokinase family.</text>
</comment>
<dbReference type="Pfam" id="PF00871">
    <property type="entry name" value="Acetate_kinase"/>
    <property type="match status" value="1"/>
</dbReference>
<feature type="binding site" evidence="9">
    <location>
        <position position="9"/>
    </location>
    <ligand>
        <name>Mg(2+)</name>
        <dbReference type="ChEBI" id="CHEBI:18420"/>
    </ligand>
</feature>
<reference evidence="11 12" key="1">
    <citation type="submission" date="2021-04" db="EMBL/GenBank/DDBJ databases">
        <title>Magnetospirillum sulfuroxidans sp. nov., a facultative chemolithoautotrophic sulfur-oxidizing alphaproteobacterium isolated from freshwater sediment and proposals for Paramagetospirillum gen. nov., and Magnetospirillaceae fam. nov.</title>
        <authorList>
            <person name="Koziaeva V."/>
            <person name="Geelhoed J.S."/>
            <person name="Sorokin D.Y."/>
            <person name="Grouzdev D.S."/>
        </authorList>
    </citation>
    <scope>NUCLEOTIDE SEQUENCE [LARGE SCALE GENOMIC DNA]</scope>
    <source>
        <strain evidence="11 12">J10</strain>
    </source>
</reference>
<feature type="active site" description="Proton donor/acceptor" evidence="9">
    <location>
        <position position="151"/>
    </location>
</feature>
<evidence type="ECO:0000256" key="8">
    <source>
        <dbReference type="ARBA" id="ARBA00022842"/>
    </source>
</evidence>
<comment type="function">
    <text evidence="9">Catalyzes the formation of acetyl phosphate from acetate and ATP. Can also catalyze the reverse reaction.</text>
</comment>
<organism evidence="11 12">
    <name type="scientific">Magnetospirillum sulfuroxidans</name>
    <dbReference type="NCBI Taxonomy" id="611300"/>
    <lineage>
        <taxon>Bacteria</taxon>
        <taxon>Pseudomonadati</taxon>
        <taxon>Pseudomonadota</taxon>
        <taxon>Alphaproteobacteria</taxon>
        <taxon>Rhodospirillales</taxon>
        <taxon>Rhodospirillaceae</taxon>
        <taxon>Magnetospirillum</taxon>
    </lineage>
</organism>
<dbReference type="GO" id="GO:0008776">
    <property type="term" value="F:acetate kinase activity"/>
    <property type="evidence" value="ECO:0007669"/>
    <property type="project" value="UniProtKB-EC"/>
</dbReference>
<feature type="site" description="Transition state stabilizer" evidence="9">
    <location>
        <position position="182"/>
    </location>
</feature>
<gene>
    <name evidence="9" type="primary">ackA</name>
    <name evidence="11" type="ORF">KEC16_01810</name>
</gene>
<sequence>MRDGILVINAGSSSIKFSLYLSNGDGKPELSSKGQVEGINVAPHFVAMGPDGTVLAEQRWPADSDLHHEDLLKHLIDWVEDHLDDAVLVAAGHRVVHGGARYSAPVLVDDQVLTGLEKLIPLAPLHQPHNIAPIRALAKVHPGLTQVACFDTAFHSTNPKVATTFALPRELTDEGVRRYGFHGLSYEFIARRLREIAPERAAGKVVVCHLGSGASMCAIDNGRSVASTLGFTAVDGLPMGTRTGNLDPGVILYLLDEKGMNSKQIENLLYKQSGLLGVSGISNDMRVLLESDDPHAAEAVELFCYRILRELGSLAAAMGGLDAVVFTAGIGERSAPVRDKVCQGAGWLGISLDAAANAANAQVITTADSTIPVFVIPTDEEMMIAKHTRAMVRQSRQAAQ</sequence>
<dbReference type="PANTHER" id="PTHR21060:SF21">
    <property type="entry name" value="ACETATE KINASE"/>
    <property type="match status" value="1"/>
</dbReference>
<feature type="binding site" evidence="9">
    <location>
        <begin position="209"/>
        <end position="213"/>
    </location>
    <ligand>
        <name>ATP</name>
        <dbReference type="ChEBI" id="CHEBI:30616"/>
    </ligand>
</feature>
<comment type="subcellular location">
    <subcellularLocation>
        <location evidence="9">Cytoplasm</location>
    </subcellularLocation>
</comment>
<evidence type="ECO:0000256" key="4">
    <source>
        <dbReference type="ARBA" id="ARBA00022723"/>
    </source>
</evidence>
<comment type="caution">
    <text evidence="9">Lacks conserved residue(s) required for the propagation of feature annotation.</text>
</comment>
<evidence type="ECO:0000313" key="11">
    <source>
        <dbReference type="EMBL" id="MBR9970446.1"/>
    </source>
</evidence>
<comment type="cofactor">
    <cofactor evidence="9">
        <name>Mg(2+)</name>
        <dbReference type="ChEBI" id="CHEBI:18420"/>
    </cofactor>
    <cofactor evidence="9">
        <name>Mn(2+)</name>
        <dbReference type="ChEBI" id="CHEBI:29035"/>
    </cofactor>
    <text evidence="9">Mg(2+). Can also accept Mn(2+).</text>
</comment>
<evidence type="ECO:0000256" key="10">
    <source>
        <dbReference type="RuleBase" id="RU003835"/>
    </source>
</evidence>
<feature type="site" description="Transition state stabilizer" evidence="9">
    <location>
        <position position="242"/>
    </location>
</feature>
<keyword evidence="7 9" id="KW-0067">ATP-binding</keyword>
<feature type="binding site" evidence="9">
    <location>
        <begin position="284"/>
        <end position="286"/>
    </location>
    <ligand>
        <name>ATP</name>
        <dbReference type="ChEBI" id="CHEBI:30616"/>
    </ligand>
</feature>
<keyword evidence="5 9" id="KW-0547">Nucleotide-binding</keyword>
<dbReference type="InterPro" id="IPR004372">
    <property type="entry name" value="Ac/propionate_kinase"/>
</dbReference>
<keyword evidence="3 9" id="KW-0808">Transferase</keyword>
<dbReference type="HAMAP" id="MF_00020">
    <property type="entry name" value="Acetate_kinase"/>
    <property type="match status" value="1"/>
</dbReference>
<accession>A0ABS5I7P6</accession>
<evidence type="ECO:0000256" key="5">
    <source>
        <dbReference type="ARBA" id="ARBA00022741"/>
    </source>
</evidence>
<evidence type="ECO:0000256" key="1">
    <source>
        <dbReference type="ARBA" id="ARBA00008748"/>
    </source>
</evidence>
<dbReference type="InterPro" id="IPR000890">
    <property type="entry name" value="Aliphatic_acid_kin_short-chain"/>
</dbReference>
<dbReference type="Gene3D" id="3.30.420.40">
    <property type="match status" value="2"/>
</dbReference>
<dbReference type="PROSITE" id="PS01076">
    <property type="entry name" value="ACETATE_KINASE_2"/>
    <property type="match status" value="1"/>
</dbReference>
<dbReference type="Proteomes" id="UP000680714">
    <property type="component" value="Unassembled WGS sequence"/>
</dbReference>
<comment type="pathway">
    <text evidence="9">Metabolic intermediate biosynthesis; acetyl-CoA biosynthesis; acetyl-CoA from acetate: step 1/2.</text>
</comment>
<dbReference type="RefSeq" id="WP_211545939.1">
    <property type="nucleotide sequence ID" value="NZ_JAGTUF010000001.1"/>
</dbReference>
<name>A0ABS5I7P6_9PROT</name>
<evidence type="ECO:0000313" key="12">
    <source>
        <dbReference type="Proteomes" id="UP000680714"/>
    </source>
</evidence>
<keyword evidence="12" id="KW-1185">Reference proteome</keyword>
<dbReference type="SUPFAM" id="SSF53067">
    <property type="entry name" value="Actin-like ATPase domain"/>
    <property type="match status" value="2"/>
</dbReference>
<keyword evidence="4 9" id="KW-0479">Metal-binding</keyword>
<evidence type="ECO:0000256" key="7">
    <source>
        <dbReference type="ARBA" id="ARBA00022840"/>
    </source>
</evidence>
<dbReference type="InterPro" id="IPR043129">
    <property type="entry name" value="ATPase_NBD"/>
</dbReference>
<protein>
    <recommendedName>
        <fullName evidence="9">Acetate kinase</fullName>
        <ecNumber evidence="9">2.7.2.1</ecNumber>
    </recommendedName>
    <alternativeName>
        <fullName evidence="9">Acetokinase</fullName>
    </alternativeName>
</protein>
<dbReference type="InterPro" id="IPR023865">
    <property type="entry name" value="Aliphatic_acid_kinase_CS"/>
</dbReference>
<evidence type="ECO:0000256" key="6">
    <source>
        <dbReference type="ARBA" id="ARBA00022777"/>
    </source>
</evidence>
<dbReference type="PIRSF" id="PIRSF000722">
    <property type="entry name" value="Acetate_prop_kin"/>
    <property type="match status" value="1"/>
</dbReference>
<comment type="caution">
    <text evidence="11">The sequence shown here is derived from an EMBL/GenBank/DDBJ whole genome shotgun (WGS) entry which is preliminary data.</text>
</comment>
<feature type="binding site" evidence="9">
    <location>
        <position position="94"/>
    </location>
    <ligand>
        <name>substrate</name>
    </ligand>
</feature>
<dbReference type="EC" id="2.7.2.1" evidence="9"/>
<evidence type="ECO:0000256" key="3">
    <source>
        <dbReference type="ARBA" id="ARBA00022679"/>
    </source>
</evidence>
<dbReference type="PRINTS" id="PR00471">
    <property type="entry name" value="ACETATEKNASE"/>
</dbReference>
<keyword evidence="2 9" id="KW-0963">Cytoplasm</keyword>
<comment type="catalytic activity">
    <reaction evidence="9">
        <text>acetate + ATP = acetyl phosphate + ADP</text>
        <dbReference type="Rhea" id="RHEA:11352"/>
        <dbReference type="ChEBI" id="CHEBI:22191"/>
        <dbReference type="ChEBI" id="CHEBI:30089"/>
        <dbReference type="ChEBI" id="CHEBI:30616"/>
        <dbReference type="ChEBI" id="CHEBI:456216"/>
        <dbReference type="EC" id="2.7.2.1"/>
    </reaction>
</comment>
<keyword evidence="6 9" id="KW-0418">Kinase</keyword>
<keyword evidence="8 9" id="KW-0460">Magnesium</keyword>
<dbReference type="EMBL" id="JAGTUF010000001">
    <property type="protein sequence ID" value="MBR9970446.1"/>
    <property type="molecule type" value="Genomic_DNA"/>
</dbReference>
<feature type="binding site" evidence="9">
    <location>
        <position position="16"/>
    </location>
    <ligand>
        <name>ATP</name>
        <dbReference type="ChEBI" id="CHEBI:30616"/>
    </ligand>
</feature>